<dbReference type="Proteomes" id="UP000240481">
    <property type="component" value="Unassembled WGS sequence"/>
</dbReference>
<dbReference type="PANTHER" id="PTHR43588:SF1">
    <property type="entry name" value="COBALT-PRECORRIN-8 METHYLMUTASE"/>
    <property type="match status" value="1"/>
</dbReference>
<reference evidence="6 7" key="1">
    <citation type="submission" date="2018-01" db="EMBL/GenBank/DDBJ databases">
        <title>Whole genome sequencing of Histamine producing bacteria.</title>
        <authorList>
            <person name="Butler K."/>
        </authorList>
    </citation>
    <scope>NUCLEOTIDE SEQUENCE [LARGE SCALE GENOMIC DNA]</scope>
    <source>
        <strain evidence="6 7">DSM 24669</strain>
    </source>
</reference>
<comment type="pathway">
    <text evidence="1">Cofactor biosynthesis; adenosylcobalamin biosynthesis.</text>
</comment>
<dbReference type="InterPro" id="IPR036588">
    <property type="entry name" value="CobH/CbiC_sf"/>
</dbReference>
<gene>
    <name evidence="6" type="ORF">C9I94_05180</name>
</gene>
<evidence type="ECO:0000256" key="1">
    <source>
        <dbReference type="ARBA" id="ARBA00004953"/>
    </source>
</evidence>
<accession>A0A0J8V5S2</accession>
<organism evidence="6 7">
    <name type="scientific">Photobacterium swingsii</name>
    <dbReference type="NCBI Taxonomy" id="680026"/>
    <lineage>
        <taxon>Bacteria</taxon>
        <taxon>Pseudomonadati</taxon>
        <taxon>Pseudomonadota</taxon>
        <taxon>Gammaproteobacteria</taxon>
        <taxon>Vibrionales</taxon>
        <taxon>Vibrionaceae</taxon>
        <taxon>Photobacterium</taxon>
    </lineage>
</organism>
<feature type="domain" description="Cobalamin biosynthesis precorrin-8X methylmutase CobH/CbiC" evidence="5">
    <location>
        <begin position="13"/>
        <end position="213"/>
    </location>
</feature>
<dbReference type="GO" id="GO:0009236">
    <property type="term" value="P:cobalamin biosynthetic process"/>
    <property type="evidence" value="ECO:0007669"/>
    <property type="project" value="UniProtKB-UniPathway"/>
</dbReference>
<dbReference type="PANTHER" id="PTHR43588">
    <property type="entry name" value="COBALT-PRECORRIN-8 METHYLMUTASE"/>
    <property type="match status" value="1"/>
</dbReference>
<keyword evidence="4" id="KW-0413">Isomerase</keyword>
<proteinExistence type="inferred from homology"/>
<comment type="caution">
    <text evidence="6">The sequence shown here is derived from an EMBL/GenBank/DDBJ whole genome shotgun (WGS) entry which is preliminary data.</text>
</comment>
<protein>
    <submittedName>
        <fullName evidence="6">Precorrin-8X methylmutase</fullName>
    </submittedName>
</protein>
<dbReference type="STRING" id="680026.AB733_21760"/>
<keyword evidence="3" id="KW-0169">Cobalamin biosynthesis</keyword>
<dbReference type="RefSeq" id="WP_048900677.1">
    <property type="nucleotide sequence ID" value="NZ_AP024852.1"/>
</dbReference>
<comment type="similarity">
    <text evidence="2">Belongs to the CobH/CbiC family.</text>
</comment>
<evidence type="ECO:0000259" key="5">
    <source>
        <dbReference type="Pfam" id="PF02570"/>
    </source>
</evidence>
<dbReference type="EMBL" id="PYLZ01000002">
    <property type="protein sequence ID" value="PSW25957.1"/>
    <property type="molecule type" value="Genomic_DNA"/>
</dbReference>
<name>A0A0J8V5S2_9GAMM</name>
<dbReference type="SUPFAM" id="SSF63965">
    <property type="entry name" value="Precorrin-8X methylmutase CbiC/CobH"/>
    <property type="match status" value="1"/>
</dbReference>
<dbReference type="InterPro" id="IPR003722">
    <property type="entry name" value="Cbl_synth_CobH/CbiC"/>
</dbReference>
<dbReference type="AlphaFoldDB" id="A0A0J8V5S2"/>
<evidence type="ECO:0000313" key="7">
    <source>
        <dbReference type="Proteomes" id="UP000240481"/>
    </source>
</evidence>
<dbReference type="Pfam" id="PF02570">
    <property type="entry name" value="CbiC"/>
    <property type="match status" value="1"/>
</dbReference>
<dbReference type="OrthoDB" id="9780708at2"/>
<evidence type="ECO:0000256" key="2">
    <source>
        <dbReference type="ARBA" id="ARBA00009774"/>
    </source>
</evidence>
<keyword evidence="7" id="KW-1185">Reference proteome</keyword>
<dbReference type="Gene3D" id="3.40.50.10230">
    <property type="entry name" value="Cobalamin biosynthesis CobH/CbiC, precorrin-8X methylmutase"/>
    <property type="match status" value="1"/>
</dbReference>
<evidence type="ECO:0000256" key="3">
    <source>
        <dbReference type="ARBA" id="ARBA00022573"/>
    </source>
</evidence>
<evidence type="ECO:0000313" key="6">
    <source>
        <dbReference type="EMBL" id="PSW25957.1"/>
    </source>
</evidence>
<evidence type="ECO:0000256" key="4">
    <source>
        <dbReference type="ARBA" id="ARBA00023235"/>
    </source>
</evidence>
<sequence>MNKMQQMTAQGRQIENNSFAIIDHEIEAFHGGHSFTPVEWNVVRRAIHTTGDFEYAQLFQFSDDAVSLGIQALQIGANIITDVTMISTGLSQQRLSVHGNQAHCFISHPTVIERAKASGETRAIQAMQYARDAGVLDGAIIAIGNAPTALFEILRMVEVGEAKPALIIGIPVGFVKAEESKQALTEQSAIPYIASVGRKGGSPLVVSTIHALLMESV</sequence>
<dbReference type="GO" id="GO:0016993">
    <property type="term" value="F:precorrin-8X methylmutase activity"/>
    <property type="evidence" value="ECO:0007669"/>
    <property type="project" value="InterPro"/>
</dbReference>
<dbReference type="UniPathway" id="UPA00148"/>